<keyword evidence="2" id="KW-0732">Signal</keyword>
<evidence type="ECO:0000256" key="1">
    <source>
        <dbReference type="SAM" id="MobiDB-lite"/>
    </source>
</evidence>
<dbReference type="RefSeq" id="WP_185684362.1">
    <property type="nucleotide sequence ID" value="NZ_JACLAU010000031.1"/>
</dbReference>
<accession>A0A7X1FA57</accession>
<feature type="region of interest" description="Disordered" evidence="1">
    <location>
        <begin position="26"/>
        <end position="57"/>
    </location>
</feature>
<evidence type="ECO:0000313" key="4">
    <source>
        <dbReference type="Proteomes" id="UP000520156"/>
    </source>
</evidence>
<dbReference type="Proteomes" id="UP000520156">
    <property type="component" value="Unassembled WGS sequence"/>
</dbReference>
<evidence type="ECO:0008006" key="5">
    <source>
        <dbReference type="Google" id="ProtNLM"/>
    </source>
</evidence>
<feature type="signal peptide" evidence="2">
    <location>
        <begin position="1"/>
        <end position="19"/>
    </location>
</feature>
<evidence type="ECO:0000256" key="2">
    <source>
        <dbReference type="SAM" id="SignalP"/>
    </source>
</evidence>
<feature type="chain" id="PRO_5030669882" description="Lipoprotein" evidence="2">
    <location>
        <begin position="20"/>
        <end position="157"/>
    </location>
</feature>
<reference evidence="3 4" key="1">
    <citation type="submission" date="2020-08" db="EMBL/GenBank/DDBJ databases">
        <title>The genome sequence of Novosphingobium flavum 4Y4.</title>
        <authorList>
            <person name="Liu Y."/>
        </authorList>
    </citation>
    <scope>NUCLEOTIDE SEQUENCE [LARGE SCALE GENOMIC DNA]</scope>
    <source>
        <strain evidence="3 4">4Y4</strain>
    </source>
</reference>
<dbReference type="AlphaFoldDB" id="A0A7X1FA57"/>
<sequence length="157" mass="16201">MVLLRSRPAVPLLALALLAGCGGGSGGSGTVRSTGTPPTKPSRAVVRPPQRHIAPPPLIQTLPGVAGVIGATPGELIRQFGAPRLDVQEGDARKLQFAAAPCVLDVYLYPPAPGREAQATYVDARRASDAQEVDRATCIAALRRQPAPGTNGSVTRP</sequence>
<protein>
    <recommendedName>
        <fullName evidence="5">Lipoprotein</fullName>
    </recommendedName>
</protein>
<comment type="caution">
    <text evidence="3">The sequence shown here is derived from an EMBL/GenBank/DDBJ whole genome shotgun (WGS) entry which is preliminary data.</text>
</comment>
<proteinExistence type="predicted"/>
<dbReference type="EMBL" id="JACLAU010000031">
    <property type="protein sequence ID" value="MBC2652974.1"/>
    <property type="molecule type" value="Genomic_DNA"/>
</dbReference>
<gene>
    <name evidence="3" type="ORF">H7F49_14850</name>
</gene>
<dbReference type="PROSITE" id="PS51257">
    <property type="entry name" value="PROKAR_LIPOPROTEIN"/>
    <property type="match status" value="1"/>
</dbReference>
<evidence type="ECO:0000313" key="3">
    <source>
        <dbReference type="EMBL" id="MBC2652974.1"/>
    </source>
</evidence>
<name>A0A7X1FA57_9SPHN</name>
<keyword evidence="4" id="KW-1185">Reference proteome</keyword>
<organism evidence="3 4">
    <name type="scientific">Novosphingobium aerophilum</name>
    <dbReference type="NCBI Taxonomy" id="2839843"/>
    <lineage>
        <taxon>Bacteria</taxon>
        <taxon>Pseudomonadati</taxon>
        <taxon>Pseudomonadota</taxon>
        <taxon>Alphaproteobacteria</taxon>
        <taxon>Sphingomonadales</taxon>
        <taxon>Sphingomonadaceae</taxon>
        <taxon>Novosphingobium</taxon>
    </lineage>
</organism>